<dbReference type="InterPro" id="IPR020019">
    <property type="entry name" value="AcTrfase_PglD-like"/>
</dbReference>
<evidence type="ECO:0000256" key="4">
    <source>
        <dbReference type="PIRSR" id="PIRSR620019-2"/>
    </source>
</evidence>
<keyword evidence="1 6" id="KW-0808">Transferase</keyword>
<dbReference type="CDD" id="cd03360">
    <property type="entry name" value="LbH_AT_putative"/>
    <property type="match status" value="1"/>
</dbReference>
<evidence type="ECO:0000256" key="2">
    <source>
        <dbReference type="ARBA" id="ARBA00022737"/>
    </source>
</evidence>
<evidence type="ECO:0000256" key="1">
    <source>
        <dbReference type="ARBA" id="ARBA00022679"/>
    </source>
</evidence>
<feature type="binding site" evidence="4">
    <location>
        <position position="67"/>
    </location>
    <ligand>
        <name>substrate</name>
    </ligand>
</feature>
<dbReference type="Pfam" id="PF17836">
    <property type="entry name" value="PglD_N"/>
    <property type="match status" value="1"/>
</dbReference>
<organism evidence="6 7">
    <name type="scientific">Mammaliicoccus vitulinus</name>
    <dbReference type="NCBI Taxonomy" id="71237"/>
    <lineage>
        <taxon>Bacteria</taxon>
        <taxon>Bacillati</taxon>
        <taxon>Bacillota</taxon>
        <taxon>Bacilli</taxon>
        <taxon>Bacillales</taxon>
        <taxon>Staphylococcaceae</taxon>
        <taxon>Mammaliicoccus</taxon>
    </lineage>
</organism>
<evidence type="ECO:0000313" key="7">
    <source>
        <dbReference type="Proteomes" id="UP000241209"/>
    </source>
</evidence>
<protein>
    <submittedName>
        <fullName evidence="6">Acetyltransferase</fullName>
    </submittedName>
</protein>
<feature type="binding site" evidence="4">
    <location>
        <position position="143"/>
    </location>
    <ligand>
        <name>acetyl-CoA</name>
        <dbReference type="ChEBI" id="CHEBI:57288"/>
    </ligand>
</feature>
<dbReference type="SUPFAM" id="SSF51161">
    <property type="entry name" value="Trimeric LpxA-like enzymes"/>
    <property type="match status" value="1"/>
</dbReference>
<evidence type="ECO:0000313" key="6">
    <source>
        <dbReference type="EMBL" id="PTI27870.1"/>
    </source>
</evidence>
<gene>
    <name evidence="6" type="ORF">BU072_12710</name>
</gene>
<comment type="caution">
    <text evidence="6">The sequence shown here is derived from an EMBL/GenBank/DDBJ whole genome shotgun (WGS) entry which is preliminary data.</text>
</comment>
<dbReference type="Proteomes" id="UP000241209">
    <property type="component" value="Unassembled WGS sequence"/>
</dbReference>
<dbReference type="Gene3D" id="3.40.50.20">
    <property type="match status" value="1"/>
</dbReference>
<accession>A0A2T4PQD3</accession>
<dbReference type="InterPro" id="IPR011004">
    <property type="entry name" value="Trimer_LpxA-like_sf"/>
</dbReference>
<sequence>MKPILLIGNGGHAKVIKDIIKQSEDYSFKGYLDDNINEFHEENNIIYDRLENISNYANDYHFIISIGNNEVRETIYIKLNLPSERYPILVHPSSRIGSNVEIGDGTVVMANTVINADTSIGKHSIINTGAIVEHDNVISDFVHVSPNSTLTGGVTVGAKSQIGASATVIPQINIGKNTIVGAGSTVVNDIGDNQIVVGTPAKPIRR</sequence>
<dbReference type="RefSeq" id="WP_107557399.1">
    <property type="nucleotide sequence ID" value="NZ_PZFK01000041.1"/>
</dbReference>
<feature type="domain" description="PglD N-terminal" evidence="5">
    <location>
        <begin position="4"/>
        <end position="79"/>
    </location>
</feature>
<dbReference type="InterPro" id="IPR050179">
    <property type="entry name" value="Trans_hexapeptide_repeat"/>
</dbReference>
<dbReference type="GO" id="GO:0016740">
    <property type="term" value="F:transferase activity"/>
    <property type="evidence" value="ECO:0007669"/>
    <property type="project" value="UniProtKB-KW"/>
</dbReference>
<evidence type="ECO:0000259" key="5">
    <source>
        <dbReference type="Pfam" id="PF17836"/>
    </source>
</evidence>
<dbReference type="PANTHER" id="PTHR43300:SF7">
    <property type="entry name" value="UDP-N-ACETYLBACILLOSAMINE N-ACETYLTRANSFERASE"/>
    <property type="match status" value="1"/>
</dbReference>
<dbReference type="AlphaFoldDB" id="A0A2T4PQD3"/>
<dbReference type="NCBIfam" id="TIGR03570">
    <property type="entry name" value="NeuD_NnaD"/>
    <property type="match status" value="1"/>
</dbReference>
<dbReference type="EMBL" id="PZFK01000041">
    <property type="protein sequence ID" value="PTI27870.1"/>
    <property type="molecule type" value="Genomic_DNA"/>
</dbReference>
<dbReference type="PROSITE" id="PS00101">
    <property type="entry name" value="HEXAPEP_TRANSFERASES"/>
    <property type="match status" value="1"/>
</dbReference>
<name>A0A2T4PQD3_9STAP</name>
<keyword evidence="2" id="KW-0677">Repeat</keyword>
<dbReference type="InterPro" id="IPR041561">
    <property type="entry name" value="PglD_N"/>
</dbReference>
<dbReference type="InterPro" id="IPR018357">
    <property type="entry name" value="Hexapep_transf_CS"/>
</dbReference>
<dbReference type="PANTHER" id="PTHR43300">
    <property type="entry name" value="ACETYLTRANSFERASE"/>
    <property type="match status" value="1"/>
</dbReference>
<evidence type="ECO:0000256" key="3">
    <source>
        <dbReference type="PIRSR" id="PIRSR620019-1"/>
    </source>
</evidence>
<feature type="active site" description="Proton acceptor" evidence="3">
    <location>
        <position position="134"/>
    </location>
</feature>
<reference evidence="6 7" key="1">
    <citation type="journal article" date="2016" name="Front. Microbiol.">
        <title>Comprehensive Phylogenetic Analysis of Bovine Non-aureus Staphylococci Species Based on Whole-Genome Sequencing.</title>
        <authorList>
            <person name="Naushad S."/>
            <person name="Barkema H.W."/>
            <person name="Luby C."/>
            <person name="Condas L.A."/>
            <person name="Nobrega D.B."/>
            <person name="Carson D.A."/>
            <person name="De Buck J."/>
        </authorList>
    </citation>
    <scope>NUCLEOTIDE SEQUENCE [LARGE SCALE GENOMIC DNA]</scope>
    <source>
        <strain evidence="6 7">SNUC 2204</strain>
    </source>
</reference>
<feature type="site" description="Increases basicity of active site His" evidence="3">
    <location>
        <position position="135"/>
    </location>
</feature>
<proteinExistence type="predicted"/>
<dbReference type="Gene3D" id="2.160.10.10">
    <property type="entry name" value="Hexapeptide repeat proteins"/>
    <property type="match status" value="1"/>
</dbReference>